<feature type="binding site" evidence="28">
    <location>
        <position position="851"/>
    </location>
    <ligand>
        <name>ATP</name>
        <dbReference type="ChEBI" id="CHEBI:30616"/>
    </ligand>
</feature>
<dbReference type="InterPro" id="IPR017441">
    <property type="entry name" value="Protein_kinase_ATP_BS"/>
</dbReference>
<dbReference type="Pfam" id="PF08263">
    <property type="entry name" value="LRRNT_2"/>
    <property type="match status" value="1"/>
</dbReference>
<evidence type="ECO:0000256" key="5">
    <source>
        <dbReference type="ARBA" id="ARBA00008684"/>
    </source>
</evidence>
<keyword evidence="18 28" id="KW-0067">ATP-binding</keyword>
<evidence type="ECO:0000256" key="7">
    <source>
        <dbReference type="ARBA" id="ARBA00022475"/>
    </source>
</evidence>
<keyword evidence="12 29" id="KW-0812">Transmembrane</keyword>
<evidence type="ECO:0000256" key="29">
    <source>
        <dbReference type="SAM" id="Phobius"/>
    </source>
</evidence>
<evidence type="ECO:0000256" key="4">
    <source>
        <dbReference type="ARBA" id="ARBA00004389"/>
    </source>
</evidence>
<keyword evidence="11" id="KW-0808">Transferase</keyword>
<dbReference type="GO" id="GO:0005524">
    <property type="term" value="F:ATP binding"/>
    <property type="evidence" value="ECO:0007669"/>
    <property type="project" value="UniProtKB-UniRule"/>
</dbReference>
<dbReference type="GO" id="GO:0004674">
    <property type="term" value="F:protein serine/threonine kinase activity"/>
    <property type="evidence" value="ECO:0007669"/>
    <property type="project" value="UniProtKB-KW"/>
</dbReference>
<feature type="signal peptide" evidence="30">
    <location>
        <begin position="1"/>
        <end position="25"/>
    </location>
</feature>
<keyword evidence="13 30" id="KW-0732">Signal</keyword>
<dbReference type="eggNOG" id="ENOG502QPYS">
    <property type="taxonomic scope" value="Eukaryota"/>
</dbReference>
<dbReference type="EnsemblPlants" id="OGLUM02G08380.1">
    <property type="protein sequence ID" value="OGLUM02G08380.1"/>
    <property type="gene ID" value="OGLUM02G08380"/>
</dbReference>
<dbReference type="Gramene" id="OGLUM02G08380.1">
    <property type="protein sequence ID" value="OGLUM02G08380.1"/>
    <property type="gene ID" value="OGLUM02G08380"/>
</dbReference>
<reference evidence="32" key="1">
    <citation type="submission" date="2015-04" db="UniProtKB">
        <authorList>
            <consortium name="EnsemblPlants"/>
        </authorList>
    </citation>
    <scope>IDENTIFICATION</scope>
</reference>
<dbReference type="Pfam" id="PF13855">
    <property type="entry name" value="LRR_8"/>
    <property type="match status" value="3"/>
</dbReference>
<keyword evidence="21" id="KW-0675">Receptor</keyword>
<protein>
    <recommendedName>
        <fullName evidence="27">Receptor kinase-like protein Xa21</fullName>
        <ecNumber evidence="6">2.7.11.1</ecNumber>
    </recommendedName>
</protein>
<comment type="subcellular location">
    <subcellularLocation>
        <location evidence="3">Cell membrane</location>
        <topology evidence="3">Single-pass type I membrane protein</topology>
    </subcellularLocation>
    <subcellularLocation>
        <location evidence="4">Endoplasmic reticulum membrane</location>
        <topology evidence="4">Single-pass membrane protein</topology>
    </subcellularLocation>
</comment>
<dbReference type="PANTHER" id="PTHR27008">
    <property type="entry name" value="OS04G0122200 PROTEIN"/>
    <property type="match status" value="1"/>
</dbReference>
<dbReference type="InterPro" id="IPR001611">
    <property type="entry name" value="Leu-rich_rpt"/>
</dbReference>
<evidence type="ECO:0000313" key="32">
    <source>
        <dbReference type="EnsemblPlants" id="OGLUM02G08380.1"/>
    </source>
</evidence>
<evidence type="ECO:0000256" key="20">
    <source>
        <dbReference type="ARBA" id="ARBA00023136"/>
    </source>
</evidence>
<keyword evidence="14" id="KW-0677">Repeat</keyword>
<evidence type="ECO:0000256" key="6">
    <source>
        <dbReference type="ARBA" id="ARBA00012513"/>
    </source>
</evidence>
<evidence type="ECO:0000256" key="1">
    <source>
        <dbReference type="ARBA" id="ARBA00001936"/>
    </source>
</evidence>
<feature type="transmembrane region" description="Helical" evidence="29">
    <location>
        <begin position="766"/>
        <end position="791"/>
    </location>
</feature>
<dbReference type="SUPFAM" id="SSF56112">
    <property type="entry name" value="Protein kinase-like (PK-like)"/>
    <property type="match status" value="1"/>
</dbReference>
<proteinExistence type="inferred from homology"/>
<dbReference type="Gene3D" id="3.30.200.20">
    <property type="entry name" value="Phosphorylase Kinase, domain 1"/>
    <property type="match status" value="1"/>
</dbReference>
<evidence type="ECO:0000256" key="10">
    <source>
        <dbReference type="ARBA" id="ARBA00022614"/>
    </source>
</evidence>
<feature type="domain" description="Protein kinase" evidence="31">
    <location>
        <begin position="822"/>
        <end position="1123"/>
    </location>
</feature>
<evidence type="ECO:0000256" key="27">
    <source>
        <dbReference type="ARBA" id="ARBA00072040"/>
    </source>
</evidence>
<keyword evidence="17" id="KW-0256">Endoplasmic reticulum</keyword>
<dbReference type="Gene3D" id="1.10.510.10">
    <property type="entry name" value="Transferase(Phosphotransferase) domain 1"/>
    <property type="match status" value="1"/>
</dbReference>
<keyword evidence="8" id="KW-0723">Serine/threonine-protein kinase</keyword>
<evidence type="ECO:0000256" key="28">
    <source>
        <dbReference type="PROSITE-ProRule" id="PRU10141"/>
    </source>
</evidence>
<dbReference type="FunFam" id="3.80.10.10:FF:001158">
    <property type="entry name" value="Leucine-rich repeat protein kinase family protein"/>
    <property type="match status" value="1"/>
</dbReference>
<dbReference type="Pfam" id="PF07714">
    <property type="entry name" value="PK_Tyr_Ser-Thr"/>
    <property type="match status" value="1"/>
</dbReference>
<evidence type="ECO:0000256" key="12">
    <source>
        <dbReference type="ARBA" id="ARBA00022692"/>
    </source>
</evidence>
<dbReference type="Pfam" id="PF00560">
    <property type="entry name" value="LRR_1"/>
    <property type="match status" value="3"/>
</dbReference>
<keyword evidence="20 29" id="KW-0472">Membrane</keyword>
<comment type="cofactor">
    <cofactor evidence="1">
        <name>Mn(2+)</name>
        <dbReference type="ChEBI" id="CHEBI:29035"/>
    </cofactor>
</comment>
<evidence type="ECO:0000256" key="17">
    <source>
        <dbReference type="ARBA" id="ARBA00022824"/>
    </source>
</evidence>
<evidence type="ECO:0000256" key="30">
    <source>
        <dbReference type="SAM" id="SignalP"/>
    </source>
</evidence>
<dbReference type="FunFam" id="3.80.10.10:FF:000041">
    <property type="entry name" value="LRR receptor-like serine/threonine-protein kinase ERECTA"/>
    <property type="match status" value="1"/>
</dbReference>
<evidence type="ECO:0000256" key="13">
    <source>
        <dbReference type="ARBA" id="ARBA00022729"/>
    </source>
</evidence>
<dbReference type="FunFam" id="1.10.510.10:FF:000358">
    <property type="entry name" value="Putative leucine-rich repeat receptor-like serine/threonine-protein kinase"/>
    <property type="match status" value="1"/>
</dbReference>
<dbReference type="Proteomes" id="UP000026961">
    <property type="component" value="Chromosome 2"/>
</dbReference>
<dbReference type="InterPro" id="IPR010610">
    <property type="entry name" value="EryCIII-like_C"/>
</dbReference>
<dbReference type="SMART" id="SM00369">
    <property type="entry name" value="LRR_TYP"/>
    <property type="match status" value="11"/>
</dbReference>
<dbReference type="InterPro" id="IPR011009">
    <property type="entry name" value="Kinase-like_dom_sf"/>
</dbReference>
<keyword evidence="7" id="KW-1003">Cell membrane</keyword>
<keyword evidence="9" id="KW-0597">Phosphoprotein</keyword>
<dbReference type="Pfam" id="PF23598">
    <property type="entry name" value="LRR_14"/>
    <property type="match status" value="1"/>
</dbReference>
<dbReference type="InterPro" id="IPR051809">
    <property type="entry name" value="Plant_receptor-like_S/T_kinase"/>
</dbReference>
<evidence type="ECO:0000256" key="2">
    <source>
        <dbReference type="ARBA" id="ARBA00001946"/>
    </source>
</evidence>
<organism evidence="32">
    <name type="scientific">Oryza glumipatula</name>
    <dbReference type="NCBI Taxonomy" id="40148"/>
    <lineage>
        <taxon>Eukaryota</taxon>
        <taxon>Viridiplantae</taxon>
        <taxon>Streptophyta</taxon>
        <taxon>Embryophyta</taxon>
        <taxon>Tracheophyta</taxon>
        <taxon>Spermatophyta</taxon>
        <taxon>Magnoliopsida</taxon>
        <taxon>Liliopsida</taxon>
        <taxon>Poales</taxon>
        <taxon>Poaceae</taxon>
        <taxon>BOP clade</taxon>
        <taxon>Oryzoideae</taxon>
        <taxon>Oryzeae</taxon>
        <taxon>Oryzinae</taxon>
        <taxon>Oryza</taxon>
    </lineage>
</organism>
<dbReference type="FunFam" id="3.80.10.10:FF:000275">
    <property type="entry name" value="Leucine-rich repeat receptor-like protein kinase"/>
    <property type="match status" value="1"/>
</dbReference>
<keyword evidence="16" id="KW-0418">Kinase</keyword>
<keyword evidence="10" id="KW-0433">Leucine-rich repeat</keyword>
<keyword evidence="33" id="KW-1185">Reference proteome</keyword>
<evidence type="ECO:0000259" key="31">
    <source>
        <dbReference type="PROSITE" id="PS50011"/>
    </source>
</evidence>
<dbReference type="InterPro" id="IPR055414">
    <property type="entry name" value="LRR_R13L4/SHOC2-like"/>
</dbReference>
<reference evidence="32" key="2">
    <citation type="submission" date="2018-05" db="EMBL/GenBank/DDBJ databases">
        <title>OgluRS3 (Oryza glumaepatula Reference Sequence Version 3).</title>
        <authorList>
            <person name="Zhang J."/>
            <person name="Kudrna D."/>
            <person name="Lee S."/>
            <person name="Talag J."/>
            <person name="Welchert J."/>
            <person name="Wing R.A."/>
        </authorList>
    </citation>
    <scope>NUCLEOTIDE SEQUENCE [LARGE SCALE GENOMIC DNA]</scope>
</reference>
<evidence type="ECO:0000256" key="14">
    <source>
        <dbReference type="ARBA" id="ARBA00022737"/>
    </source>
</evidence>
<comment type="function">
    <text evidence="26">The processed protein kinase Xa21 chain released by protein cleavage after X.oryzae pv. oryzae protein Ax21 detection translocates into the nucleus where it can bind and regulate WRKY62, a transcription factor. Confers resistance to the bacterial pathogen X.oryzae pv. oryzae (Xoo).</text>
</comment>
<dbReference type="GO" id="GO:0016757">
    <property type="term" value="F:glycosyltransferase activity"/>
    <property type="evidence" value="ECO:0007669"/>
    <property type="project" value="UniProtKB-ARBA"/>
</dbReference>
<accession>A0A0D9YP46</accession>
<comment type="function">
    <text evidence="25">Receptor kinase that detects X.oryzae pv. oryzae protein Ax21 to promote innate immunity. Following X.oryzae pv. oryzae protein Ax21 detection, undergoes cleavage, releasing the processed protein kinase Xa21 chain.</text>
</comment>
<dbReference type="GO" id="GO:0005789">
    <property type="term" value="C:endoplasmic reticulum membrane"/>
    <property type="evidence" value="ECO:0007669"/>
    <property type="project" value="UniProtKB-SubCell"/>
</dbReference>
<dbReference type="Pfam" id="PF06722">
    <property type="entry name" value="EryCIII-like_C"/>
    <property type="match status" value="1"/>
</dbReference>
<dbReference type="STRING" id="40148.A0A0D9YP46"/>
<evidence type="ECO:0000256" key="21">
    <source>
        <dbReference type="ARBA" id="ARBA00023170"/>
    </source>
</evidence>
<evidence type="ECO:0000256" key="24">
    <source>
        <dbReference type="ARBA" id="ARBA00048679"/>
    </source>
</evidence>
<name>A0A0D9YP46_9ORYZ</name>
<dbReference type="PROSITE" id="PS00107">
    <property type="entry name" value="PROTEIN_KINASE_ATP"/>
    <property type="match status" value="1"/>
</dbReference>
<dbReference type="Gene3D" id="3.40.50.2000">
    <property type="entry name" value="Glycogen Phosphorylase B"/>
    <property type="match status" value="2"/>
</dbReference>
<evidence type="ECO:0000256" key="16">
    <source>
        <dbReference type="ARBA" id="ARBA00022777"/>
    </source>
</evidence>
<evidence type="ECO:0000256" key="3">
    <source>
        <dbReference type="ARBA" id="ARBA00004251"/>
    </source>
</evidence>
<dbReference type="PROSITE" id="PS50011">
    <property type="entry name" value="PROTEIN_KINASE_DOM"/>
    <property type="match status" value="1"/>
</dbReference>
<comment type="catalytic activity">
    <reaction evidence="24">
        <text>L-seryl-[protein] + ATP = O-phospho-L-seryl-[protein] + ADP + H(+)</text>
        <dbReference type="Rhea" id="RHEA:17989"/>
        <dbReference type="Rhea" id="RHEA-COMP:9863"/>
        <dbReference type="Rhea" id="RHEA-COMP:11604"/>
        <dbReference type="ChEBI" id="CHEBI:15378"/>
        <dbReference type="ChEBI" id="CHEBI:29999"/>
        <dbReference type="ChEBI" id="CHEBI:30616"/>
        <dbReference type="ChEBI" id="CHEBI:83421"/>
        <dbReference type="ChEBI" id="CHEBI:456216"/>
        <dbReference type="EC" id="2.7.11.1"/>
    </reaction>
</comment>
<evidence type="ECO:0000256" key="9">
    <source>
        <dbReference type="ARBA" id="ARBA00022553"/>
    </source>
</evidence>
<dbReference type="FunFam" id="3.30.200.20:FF:000432">
    <property type="entry name" value="LRR receptor-like serine/threonine-protein kinase EFR"/>
    <property type="match status" value="1"/>
</dbReference>
<evidence type="ECO:0000256" key="8">
    <source>
        <dbReference type="ARBA" id="ARBA00022527"/>
    </source>
</evidence>
<dbReference type="InterPro" id="IPR013210">
    <property type="entry name" value="LRR_N_plant-typ"/>
</dbReference>
<dbReference type="GO" id="GO:0005886">
    <property type="term" value="C:plasma membrane"/>
    <property type="evidence" value="ECO:0007669"/>
    <property type="project" value="UniProtKB-SubCell"/>
</dbReference>
<keyword evidence="15 28" id="KW-0547">Nucleotide-binding</keyword>
<sequence>MISPTSPALFLVLLALTCSWPSSSSAGHGDGNDIDRQALLSFRSLVSDPARALESWRNTSLDFCHWHGVTCSTTMPGRVTALDLSSCKLDGLIPPCIANLSSIERLDLSNNSFHGRIPAELGRLEQLRHLNLSVNSLDGHIPAELSSCSRLEVLSLWNNSLQGEIPASLAQLVHIQLIDLSNNKLQGSIPSGFGTLGELKILNLATNNLVGNIPWLLGSGSSLTYVDLGANGLSGGIPEFLANSSSLQFLSLTQNKLTGALPRALFNTSSLTAIYLDRNSLVGSIPPVTAVAAPIQYLSLAENNLTGKISASIGNLSSLVGVSLAANNLMGSIPESLSRIPTLEMLILSINNLSGQVPQSIFNISSLKYLELANNSLIGRLPPDIGYKLPNLQRLILSKTRLSGPIPASLVNASKLEIIHLVDIGLTGILPSFGSLSHLQQLDLAYNQLEAGDWSFLSSLANCTQLQRLCLDGNGLQGHLPSSVGNLPSELKWLWLKQNKLSGTIPLEIGNLRSLEVLYMDQNLFTGTIPPSVGNLSNLLVLSFAQNNLSGHVPDSIGNLVKLTELYLDGNNFSGTIPASLGQWRHLEKLNLSRNSFGGSIPSEVFNISSLSQSLDLSHNSFAGPIPLEIGGLINLGSLSISNNRLTSNIPSTLGKCVLLESLHMEENLLVGSIPHSLMNLRSIKELDLSSNNLSGNIPDFFASMNYLKDLNLSFNDFDGPVPSTGIFRNASRVSLQGNDGLCANTPELGLPHCPALDRRTKHKSIILMIVVPIAAIVLVISLIFLLTVCLKRREEKPILTDISMDTKIISYKDIVKATKGFSTENLVGSGSFGDVYKGTLELEVDLVAIKVFNLNRHGGPSSFIAECEALKNIRHRNLVKVITLCSTLDPKGEEFKAIIFQYMPNGSLETWLHQKVYDHNQKQVLTLGDRISIALDIAYALDYLHNQSASPLIHCDLKPSNVLLDLQMTAYVSDFGLARFMCTTTAACANSTSLADLKGSIGYIAPEYGMGGPISTKGDAYSYGVLLLEILTGKRPSDDKLKDGLSLHELVESAFPHKLDEILDPIMLQSDLNGGKYHTEIMQSCIIPMVKLGLLCSSISPKDRLGMSQVSAEMGTIRQSFLELQREQGASCDGHRTLAFSGARGSVAVAAAGGRTSGEELGRALERGDDAKSLGRARTGSGPKYMGPKWFEPICSPGKAHRPQPPPPPPSFVVRWLDEAMDGGGDGGRRPHAVFMAFGTRGDVFPIAALAAAFAQDQRQYGVVFITHSAHQSLSTHLADCNVRYMPVSSPPVLAAEQLESISCDSVQSNVEHDSFSQRKKTIQVEHRRECLSAVENVFGNDMSTHGDFIVINFFALEGWHLAELFQVKCIIAAPYFVPYSAPASFERQFKQSLPLLYKYFQEAPLNMVCWTDITHWMWALFMESWGSWRNDSLNLSPIPFTDPVTNLPLWYMREESPLLLYGFSKEIVECPGYWPFSAHVCGFWFLPMAWQFSCNKCKELLCGNASNSGGALCVNHAGLEHFTMGNSYSSLPIFIGLSSIGSMGFLRNPKAFLMVLKAVIEKTDYRFILFSSGYQPLDCAIQSFAPSVAESSEYQASALHCDSNLLFNGRLFCFSGWLFPKCAVAIHHAGSGSTAAALFAGIPQISCPFLLDQFYWAERLHWLGVAPEPLRRQHLILDTDNASSINNAADMLIGAIKSALSPEIKAQATRIANKLSSEDGIGEALRILKERVLPQIES</sequence>
<dbReference type="InterPro" id="IPR008271">
    <property type="entry name" value="Ser/Thr_kinase_AS"/>
</dbReference>
<keyword evidence="19 29" id="KW-1133">Transmembrane helix</keyword>
<keyword evidence="22" id="KW-0325">Glycoprotein</keyword>
<dbReference type="InterPro" id="IPR032675">
    <property type="entry name" value="LRR_dom_sf"/>
</dbReference>
<dbReference type="SUPFAM" id="SSF52058">
    <property type="entry name" value="L domain-like"/>
    <property type="match status" value="3"/>
</dbReference>
<dbReference type="PROSITE" id="PS00108">
    <property type="entry name" value="PROTEIN_KINASE_ST"/>
    <property type="match status" value="1"/>
</dbReference>
<dbReference type="Gene3D" id="3.80.10.10">
    <property type="entry name" value="Ribonuclease Inhibitor"/>
    <property type="match status" value="4"/>
</dbReference>
<evidence type="ECO:0000256" key="23">
    <source>
        <dbReference type="ARBA" id="ARBA00047899"/>
    </source>
</evidence>
<comment type="cofactor">
    <cofactor evidence="2">
        <name>Mg(2+)</name>
        <dbReference type="ChEBI" id="CHEBI:18420"/>
    </cofactor>
</comment>
<dbReference type="FunFam" id="3.80.10.10:FF:000288">
    <property type="entry name" value="LRR receptor-like serine/threonine-protein kinase EFR"/>
    <property type="match status" value="1"/>
</dbReference>
<evidence type="ECO:0000256" key="26">
    <source>
        <dbReference type="ARBA" id="ARBA00056628"/>
    </source>
</evidence>
<evidence type="ECO:0000256" key="22">
    <source>
        <dbReference type="ARBA" id="ARBA00023180"/>
    </source>
</evidence>
<comment type="similarity">
    <text evidence="5">Belongs to the protein kinase superfamily. Ser/Thr protein kinase family.</text>
</comment>
<dbReference type="SMART" id="SM00220">
    <property type="entry name" value="S_TKc"/>
    <property type="match status" value="1"/>
</dbReference>
<dbReference type="EC" id="2.7.11.1" evidence="6"/>
<dbReference type="InterPro" id="IPR000719">
    <property type="entry name" value="Prot_kinase_dom"/>
</dbReference>
<dbReference type="SUPFAM" id="SSF53756">
    <property type="entry name" value="UDP-Glycosyltransferase/glycogen phosphorylase"/>
    <property type="match status" value="1"/>
</dbReference>
<evidence type="ECO:0000313" key="33">
    <source>
        <dbReference type="Proteomes" id="UP000026961"/>
    </source>
</evidence>
<evidence type="ECO:0000256" key="18">
    <source>
        <dbReference type="ARBA" id="ARBA00022840"/>
    </source>
</evidence>
<evidence type="ECO:0000256" key="19">
    <source>
        <dbReference type="ARBA" id="ARBA00022989"/>
    </source>
</evidence>
<dbReference type="PANTHER" id="PTHR27008:SF548">
    <property type="entry name" value="OS02G0211800 PROTEIN"/>
    <property type="match status" value="1"/>
</dbReference>
<feature type="chain" id="PRO_5002351327" description="Receptor kinase-like protein Xa21" evidence="30">
    <location>
        <begin position="26"/>
        <end position="1740"/>
    </location>
</feature>
<comment type="catalytic activity">
    <reaction evidence="23">
        <text>L-threonyl-[protein] + ATP = O-phospho-L-threonyl-[protein] + ADP + H(+)</text>
        <dbReference type="Rhea" id="RHEA:46608"/>
        <dbReference type="Rhea" id="RHEA-COMP:11060"/>
        <dbReference type="Rhea" id="RHEA-COMP:11605"/>
        <dbReference type="ChEBI" id="CHEBI:15378"/>
        <dbReference type="ChEBI" id="CHEBI:30013"/>
        <dbReference type="ChEBI" id="CHEBI:30616"/>
        <dbReference type="ChEBI" id="CHEBI:61977"/>
        <dbReference type="ChEBI" id="CHEBI:456216"/>
        <dbReference type="EC" id="2.7.11.1"/>
    </reaction>
</comment>
<dbReference type="InterPro" id="IPR003591">
    <property type="entry name" value="Leu-rich_rpt_typical-subtyp"/>
</dbReference>
<evidence type="ECO:0000256" key="25">
    <source>
        <dbReference type="ARBA" id="ARBA00054320"/>
    </source>
</evidence>
<evidence type="ECO:0000256" key="11">
    <source>
        <dbReference type="ARBA" id="ARBA00022679"/>
    </source>
</evidence>
<evidence type="ECO:0000256" key="15">
    <source>
        <dbReference type="ARBA" id="ARBA00022741"/>
    </source>
</evidence>
<dbReference type="InterPro" id="IPR001245">
    <property type="entry name" value="Ser-Thr/Tyr_kinase_cat_dom"/>
</dbReference>